<dbReference type="AlphaFoldDB" id="A0A8S2R6P8"/>
<protein>
    <recommendedName>
        <fullName evidence="5">Protein kinase domain-containing protein</fullName>
    </recommendedName>
</protein>
<dbReference type="PROSITE" id="PS00107">
    <property type="entry name" value="PROTEIN_KINASE_ATP"/>
    <property type="match status" value="1"/>
</dbReference>
<dbReference type="InterPro" id="IPR050117">
    <property type="entry name" value="MAPK"/>
</dbReference>
<feature type="domain" description="Protein kinase" evidence="5">
    <location>
        <begin position="50"/>
        <end position="356"/>
    </location>
</feature>
<evidence type="ECO:0000256" key="3">
    <source>
        <dbReference type="PROSITE-ProRule" id="PRU10141"/>
    </source>
</evidence>
<dbReference type="InterPro" id="IPR011009">
    <property type="entry name" value="Kinase-like_dom_sf"/>
</dbReference>
<evidence type="ECO:0000259" key="5">
    <source>
        <dbReference type="PROSITE" id="PS50011"/>
    </source>
</evidence>
<accession>A0A8S2R6P8</accession>
<dbReference type="InterPro" id="IPR000719">
    <property type="entry name" value="Prot_kinase_dom"/>
</dbReference>
<dbReference type="EMBL" id="CAJNOK010021942">
    <property type="protein sequence ID" value="CAF1340184.1"/>
    <property type="molecule type" value="Genomic_DNA"/>
</dbReference>
<dbReference type="Proteomes" id="UP000682733">
    <property type="component" value="Unassembled WGS sequence"/>
</dbReference>
<dbReference type="Pfam" id="PF00069">
    <property type="entry name" value="Pkinase"/>
    <property type="match status" value="1"/>
</dbReference>
<feature type="binding site" evidence="3">
    <location>
        <position position="80"/>
    </location>
    <ligand>
        <name>ATP</name>
        <dbReference type="ChEBI" id="CHEBI:30616"/>
    </ligand>
</feature>
<gene>
    <name evidence="6" type="ORF">OVA965_LOCUS30307</name>
    <name evidence="7" type="ORF">TMI583_LOCUS31106</name>
</gene>
<dbReference type="Proteomes" id="UP000677228">
    <property type="component" value="Unassembled WGS sequence"/>
</dbReference>
<reference evidence="7" key="1">
    <citation type="submission" date="2021-02" db="EMBL/GenBank/DDBJ databases">
        <authorList>
            <person name="Nowell W R."/>
        </authorList>
    </citation>
    <scope>NUCLEOTIDE SEQUENCE</scope>
</reference>
<evidence type="ECO:0000313" key="6">
    <source>
        <dbReference type="EMBL" id="CAF1340184.1"/>
    </source>
</evidence>
<dbReference type="PROSITE" id="PS00108">
    <property type="entry name" value="PROTEIN_KINASE_ST"/>
    <property type="match status" value="1"/>
</dbReference>
<keyword evidence="1 3" id="KW-0547">Nucleotide-binding</keyword>
<evidence type="ECO:0000313" key="8">
    <source>
        <dbReference type="Proteomes" id="UP000682733"/>
    </source>
</evidence>
<evidence type="ECO:0000256" key="4">
    <source>
        <dbReference type="RuleBase" id="RU000304"/>
    </source>
</evidence>
<dbReference type="FunFam" id="1.10.510.10:FF:000439">
    <property type="entry name" value="Mitogen-activated protein kinase"/>
    <property type="match status" value="1"/>
</dbReference>
<sequence length="412" mass="47895">MNRLNVQKEALIQKLFFIFETSEFDEFDNPYPFDPRIYVNGHCFEVGYRYSQLKYLGDGAFGKVVSAYDSITGRYVAIKKIQLPSENRLYWTRTLRELCILHAVEHDNAVRLLNCFTNAKSAENMEDVYFVFNLMDMDLHEIIKQHRKEGNTLTPQHVQFLMYQLVRGVKFIHSANIMHRDLKPSNIFVTKQCDLRLGDFGLARIPEADDGQMTEYVATRWYRAPELMLAGGHYDRSADMWSVGCIFGELLRGQPLFPGTHYANQLDLIFQGIGYPKDPQQDLKWLPEKAKNYVIKRYQKCKTSLTETFNFTKPATTSVNKATTLDVLAIDLLEKMLQFTPSKRISADDAIRHPYFGIYRDFEDEPTSTHEFKLDLNRFSLYELKELLFKKVSHIGDELGRRLINGDPALNM</sequence>
<dbReference type="PANTHER" id="PTHR24055">
    <property type="entry name" value="MITOGEN-ACTIVATED PROTEIN KINASE"/>
    <property type="match status" value="1"/>
</dbReference>
<comment type="caution">
    <text evidence="7">The sequence shown here is derived from an EMBL/GenBank/DDBJ whole genome shotgun (WGS) entry which is preliminary data.</text>
</comment>
<keyword evidence="4" id="KW-0808">Transferase</keyword>
<name>A0A8S2R6P8_9BILA</name>
<evidence type="ECO:0000313" key="7">
    <source>
        <dbReference type="EMBL" id="CAF4151449.1"/>
    </source>
</evidence>
<dbReference type="InterPro" id="IPR017441">
    <property type="entry name" value="Protein_kinase_ATP_BS"/>
</dbReference>
<comment type="similarity">
    <text evidence="4">Belongs to the protein kinase superfamily.</text>
</comment>
<keyword evidence="2 3" id="KW-0067">ATP-binding</keyword>
<evidence type="ECO:0000256" key="1">
    <source>
        <dbReference type="ARBA" id="ARBA00022741"/>
    </source>
</evidence>
<dbReference type="Gene3D" id="1.10.510.10">
    <property type="entry name" value="Transferase(Phosphotransferase) domain 1"/>
    <property type="match status" value="1"/>
</dbReference>
<dbReference type="InterPro" id="IPR008271">
    <property type="entry name" value="Ser/Thr_kinase_AS"/>
</dbReference>
<dbReference type="Gene3D" id="3.30.200.20">
    <property type="entry name" value="Phosphorylase Kinase, domain 1"/>
    <property type="match status" value="1"/>
</dbReference>
<dbReference type="SMART" id="SM00220">
    <property type="entry name" value="S_TKc"/>
    <property type="match status" value="1"/>
</dbReference>
<evidence type="ECO:0000256" key="2">
    <source>
        <dbReference type="ARBA" id="ARBA00022840"/>
    </source>
</evidence>
<keyword evidence="4" id="KW-0418">Kinase</keyword>
<dbReference type="GO" id="GO:0005524">
    <property type="term" value="F:ATP binding"/>
    <property type="evidence" value="ECO:0007669"/>
    <property type="project" value="UniProtKB-UniRule"/>
</dbReference>
<dbReference type="GO" id="GO:0004674">
    <property type="term" value="F:protein serine/threonine kinase activity"/>
    <property type="evidence" value="ECO:0007669"/>
    <property type="project" value="UniProtKB-KW"/>
</dbReference>
<organism evidence="7 8">
    <name type="scientific">Didymodactylos carnosus</name>
    <dbReference type="NCBI Taxonomy" id="1234261"/>
    <lineage>
        <taxon>Eukaryota</taxon>
        <taxon>Metazoa</taxon>
        <taxon>Spiralia</taxon>
        <taxon>Gnathifera</taxon>
        <taxon>Rotifera</taxon>
        <taxon>Eurotatoria</taxon>
        <taxon>Bdelloidea</taxon>
        <taxon>Philodinida</taxon>
        <taxon>Philodinidae</taxon>
        <taxon>Didymodactylos</taxon>
    </lineage>
</organism>
<proteinExistence type="inferred from homology"/>
<dbReference type="SUPFAM" id="SSF56112">
    <property type="entry name" value="Protein kinase-like (PK-like)"/>
    <property type="match status" value="1"/>
</dbReference>
<dbReference type="EMBL" id="CAJOBA010043567">
    <property type="protein sequence ID" value="CAF4151449.1"/>
    <property type="molecule type" value="Genomic_DNA"/>
</dbReference>
<keyword evidence="4" id="KW-0723">Serine/threonine-protein kinase</keyword>
<dbReference type="CDD" id="cd07834">
    <property type="entry name" value="STKc_MAPK"/>
    <property type="match status" value="1"/>
</dbReference>
<dbReference type="PROSITE" id="PS50011">
    <property type="entry name" value="PROTEIN_KINASE_DOM"/>
    <property type="match status" value="1"/>
</dbReference>